<evidence type="ECO:0000313" key="2">
    <source>
        <dbReference type="EMBL" id="MBO8424784.1"/>
    </source>
</evidence>
<organism evidence="2 3">
    <name type="scientific">Candidatus Stercoripulliclostridium pullicola</name>
    <dbReference type="NCBI Taxonomy" id="2840953"/>
    <lineage>
        <taxon>Bacteria</taxon>
        <taxon>Bacillati</taxon>
        <taxon>Bacillota</taxon>
        <taxon>Clostridia</taxon>
        <taxon>Eubacteriales</taxon>
        <taxon>Candidatus Stercoripulliclostridium</taxon>
    </lineage>
</organism>
<dbReference type="EMBL" id="JADINF010000181">
    <property type="protein sequence ID" value="MBO8424784.1"/>
    <property type="molecule type" value="Genomic_DNA"/>
</dbReference>
<dbReference type="InterPro" id="IPR051141">
    <property type="entry name" value="UPF0339_domain"/>
</dbReference>
<evidence type="ECO:0000259" key="1">
    <source>
        <dbReference type="Pfam" id="PF07411"/>
    </source>
</evidence>
<dbReference type="InterPro" id="IPR010879">
    <property type="entry name" value="DUF1508"/>
</dbReference>
<dbReference type="Gene3D" id="2.30.29.80">
    <property type="match status" value="1"/>
</dbReference>
<reference evidence="2" key="1">
    <citation type="submission" date="2020-10" db="EMBL/GenBank/DDBJ databases">
        <authorList>
            <person name="Gilroy R."/>
        </authorList>
    </citation>
    <scope>NUCLEOTIDE SEQUENCE</scope>
    <source>
        <strain evidence="2">517</strain>
    </source>
</reference>
<feature type="domain" description="DUF1508" evidence="1">
    <location>
        <begin position="17"/>
        <end position="62"/>
    </location>
</feature>
<sequence length="138" mass="15384">MANELKGTFIYYKTPKGNFNFRLKAPNKETIAVCEGAYADLKSCKAGIDSVRKFSTIDKIEDQTLVKGYATLTNPKFEIYLDKQGKFRYRLRANNGNLICISEEGYATKASCKAGIASVGRWAPEADMVSEAEYEGKK</sequence>
<gene>
    <name evidence="2" type="ORF">IAB16_07165</name>
</gene>
<dbReference type="Proteomes" id="UP000727857">
    <property type="component" value="Unassembled WGS sequence"/>
</dbReference>
<accession>A0A940DHZ7</accession>
<dbReference type="Gene3D" id="3.30.160.160">
    <property type="entry name" value="YegP-like"/>
    <property type="match status" value="1"/>
</dbReference>
<dbReference type="Pfam" id="PF07411">
    <property type="entry name" value="DUF1508"/>
    <property type="match status" value="2"/>
</dbReference>
<dbReference type="AlphaFoldDB" id="A0A940DHZ7"/>
<proteinExistence type="predicted"/>
<protein>
    <submittedName>
        <fullName evidence="2">DUF1508 domain-containing protein</fullName>
    </submittedName>
</protein>
<comment type="caution">
    <text evidence="2">The sequence shown here is derived from an EMBL/GenBank/DDBJ whole genome shotgun (WGS) entry which is preliminary data.</text>
</comment>
<evidence type="ECO:0000313" key="3">
    <source>
        <dbReference type="Proteomes" id="UP000727857"/>
    </source>
</evidence>
<dbReference type="PANTHER" id="PTHR40606">
    <property type="match status" value="1"/>
</dbReference>
<dbReference type="SUPFAM" id="SSF160113">
    <property type="entry name" value="YegP-like"/>
    <property type="match status" value="2"/>
</dbReference>
<dbReference type="InterPro" id="IPR036913">
    <property type="entry name" value="YegP-like_sf"/>
</dbReference>
<name>A0A940DHZ7_9FIRM</name>
<feature type="domain" description="DUF1508" evidence="1">
    <location>
        <begin position="82"/>
        <end position="128"/>
    </location>
</feature>
<reference evidence="2" key="2">
    <citation type="journal article" date="2021" name="PeerJ">
        <title>Extensive microbial diversity within the chicken gut microbiome revealed by metagenomics and culture.</title>
        <authorList>
            <person name="Gilroy R."/>
            <person name="Ravi A."/>
            <person name="Getino M."/>
            <person name="Pursley I."/>
            <person name="Horton D.L."/>
            <person name="Alikhan N.F."/>
            <person name="Baker D."/>
            <person name="Gharbi K."/>
            <person name="Hall N."/>
            <person name="Watson M."/>
            <person name="Adriaenssens E.M."/>
            <person name="Foster-Nyarko E."/>
            <person name="Jarju S."/>
            <person name="Secka A."/>
            <person name="Antonio M."/>
            <person name="Oren A."/>
            <person name="Chaudhuri R.R."/>
            <person name="La Ragione R."/>
            <person name="Hildebrand F."/>
            <person name="Pallen M.J."/>
        </authorList>
    </citation>
    <scope>NUCLEOTIDE SEQUENCE</scope>
    <source>
        <strain evidence="2">517</strain>
    </source>
</reference>
<dbReference type="PANTHER" id="PTHR40606:SF1">
    <property type="entry name" value="UPF0339 PROTEIN YEGP"/>
    <property type="match status" value="1"/>
</dbReference>